<organism evidence="3 4">
    <name type="scientific">Streptomyces mesophilus</name>
    <dbReference type="NCBI Taxonomy" id="1775132"/>
    <lineage>
        <taxon>Bacteria</taxon>
        <taxon>Bacillati</taxon>
        <taxon>Actinomycetota</taxon>
        <taxon>Actinomycetes</taxon>
        <taxon>Kitasatosporales</taxon>
        <taxon>Streptomycetaceae</taxon>
        <taxon>Streptomyces</taxon>
    </lineage>
</organism>
<accession>A0A6G4XQI7</accession>
<evidence type="ECO:0000256" key="2">
    <source>
        <dbReference type="SAM" id="Phobius"/>
    </source>
</evidence>
<keyword evidence="4" id="KW-1185">Reference proteome</keyword>
<dbReference type="EMBL" id="JAAKZW010000166">
    <property type="protein sequence ID" value="NGO79698.1"/>
    <property type="molecule type" value="Genomic_DNA"/>
</dbReference>
<evidence type="ECO:0000256" key="1">
    <source>
        <dbReference type="SAM" id="MobiDB-lite"/>
    </source>
</evidence>
<keyword evidence="2" id="KW-1133">Transmembrane helix</keyword>
<feature type="transmembrane region" description="Helical" evidence="2">
    <location>
        <begin position="99"/>
        <end position="120"/>
    </location>
</feature>
<feature type="compositionally biased region" description="Low complexity" evidence="1">
    <location>
        <begin position="58"/>
        <end position="85"/>
    </location>
</feature>
<feature type="region of interest" description="Disordered" evidence="1">
    <location>
        <begin position="126"/>
        <end position="151"/>
    </location>
</feature>
<feature type="compositionally biased region" description="Low complexity" evidence="1">
    <location>
        <begin position="1"/>
        <end position="51"/>
    </location>
</feature>
<dbReference type="AlphaFoldDB" id="A0A6G4XQI7"/>
<comment type="caution">
    <text evidence="3">The sequence shown here is derived from an EMBL/GenBank/DDBJ whole genome shotgun (WGS) entry which is preliminary data.</text>
</comment>
<name>A0A6G4XQI7_9ACTN</name>
<feature type="region of interest" description="Disordered" evidence="1">
    <location>
        <begin position="1"/>
        <end position="97"/>
    </location>
</feature>
<protein>
    <recommendedName>
        <fullName evidence="5">Flagellar basal body-associated protein FliL</fullName>
    </recommendedName>
</protein>
<dbReference type="Proteomes" id="UP000481109">
    <property type="component" value="Unassembled WGS sequence"/>
</dbReference>
<evidence type="ECO:0000313" key="4">
    <source>
        <dbReference type="Proteomes" id="UP000481109"/>
    </source>
</evidence>
<dbReference type="RefSeq" id="WP_165335134.1">
    <property type="nucleotide sequence ID" value="NZ_JAAKZW010000166.1"/>
</dbReference>
<evidence type="ECO:0000313" key="3">
    <source>
        <dbReference type="EMBL" id="NGO79698.1"/>
    </source>
</evidence>
<feature type="compositionally biased region" description="Gly residues" evidence="1">
    <location>
        <begin position="129"/>
        <end position="140"/>
    </location>
</feature>
<evidence type="ECO:0008006" key="5">
    <source>
        <dbReference type="Google" id="ProtNLM"/>
    </source>
</evidence>
<gene>
    <name evidence="3" type="ORF">G6045_29180</name>
</gene>
<sequence length="335" mass="34592">MSYNQPGPYGGQEPQGPYGQQPGQPQQPGPYGQQPQQPYGQPQQQPGYGYPQTPPGQPAYGQQPGQPAYGQQPYGQDQYGQQPYGAPQPPQGGGGGKKAAIIIGSAVLVAALGVGGYFAFAGGDDDKGGSGGSGGGGSVAGEGKLKDDGPHVIDAKDQVLGDYQQMELIPGAPKAKPAAPTVGMPKLVADSSKMENPMSVTVIYSNRSAEELQDKSKVVGSKAITFVGMYGKVADPKQALDDVFTDLKNDKSQGLTMLGSPESVSPAGADGALMKCQQAEAKNPATNQVDRQYICIWADHSTIGVGIPAKDGKGTPLDYSANLTGDLRKEVRVAG</sequence>
<reference evidence="3 4" key="1">
    <citation type="submission" date="2020-02" db="EMBL/GenBank/DDBJ databases">
        <title>Whole-genome analyses of novel actinobacteria.</title>
        <authorList>
            <person name="Sahin N."/>
            <person name="Tokatli A."/>
        </authorList>
    </citation>
    <scope>NUCLEOTIDE SEQUENCE [LARGE SCALE GENOMIC DNA]</scope>
    <source>
        <strain evidence="3 4">YC504</strain>
    </source>
</reference>
<proteinExistence type="predicted"/>
<keyword evidence="2" id="KW-0812">Transmembrane</keyword>
<keyword evidence="2" id="KW-0472">Membrane</keyword>